<proteinExistence type="inferred from homology"/>
<dbReference type="AlphaFoldDB" id="A0A346E0Y1"/>
<dbReference type="InterPro" id="IPR004167">
    <property type="entry name" value="PSBD"/>
</dbReference>
<keyword evidence="4" id="KW-0012">Acyltransferase</keyword>
<dbReference type="PROSITE" id="PS50968">
    <property type="entry name" value="BIOTINYL_LIPOYL"/>
    <property type="match status" value="1"/>
</dbReference>
<dbReference type="SUPFAM" id="SSF47005">
    <property type="entry name" value="Peripheral subunit-binding domain of 2-oxo acid dehydrogenase complex"/>
    <property type="match status" value="1"/>
</dbReference>
<evidence type="ECO:0000259" key="5">
    <source>
        <dbReference type="PROSITE" id="PS50968"/>
    </source>
</evidence>
<protein>
    <recommendedName>
        <fullName evidence="4">Dihydrolipoamide acetyltransferase component of pyruvate dehydrogenase complex</fullName>
        <ecNumber evidence="4">2.3.1.-</ecNumber>
    </recommendedName>
</protein>
<comment type="similarity">
    <text evidence="2 4">Belongs to the 2-oxoacid dehydrogenase family.</text>
</comment>
<feature type="domain" description="Lipoyl-binding" evidence="5">
    <location>
        <begin position="9"/>
        <end position="84"/>
    </location>
</feature>
<dbReference type="Gene3D" id="2.40.50.100">
    <property type="match status" value="1"/>
</dbReference>
<dbReference type="PANTHER" id="PTHR23151">
    <property type="entry name" value="DIHYDROLIPOAMIDE ACETYL/SUCCINYL-TRANSFERASE-RELATED"/>
    <property type="match status" value="1"/>
</dbReference>
<dbReference type="GO" id="GO:0045254">
    <property type="term" value="C:pyruvate dehydrogenase complex"/>
    <property type="evidence" value="ECO:0007669"/>
    <property type="project" value="InterPro"/>
</dbReference>
<dbReference type="Gene3D" id="4.10.320.10">
    <property type="entry name" value="E3-binding domain"/>
    <property type="match status" value="1"/>
</dbReference>
<dbReference type="InterPro" id="IPR036625">
    <property type="entry name" value="E3-bd_dom_sf"/>
</dbReference>
<keyword evidence="4 7" id="KW-0808">Transferase</keyword>
<gene>
    <name evidence="7" type="ORF">C9I73_098</name>
</gene>
<dbReference type="Gene3D" id="3.30.559.10">
    <property type="entry name" value="Chloramphenicol acetyltransferase-like domain"/>
    <property type="match status" value="1"/>
</dbReference>
<dbReference type="GO" id="GO:0016746">
    <property type="term" value="F:acyltransferase activity"/>
    <property type="evidence" value="ECO:0007669"/>
    <property type="project" value="UniProtKB-KW"/>
</dbReference>
<evidence type="ECO:0000313" key="7">
    <source>
        <dbReference type="EMBL" id="AXN02636.1"/>
    </source>
</evidence>
<comment type="cofactor">
    <cofactor evidence="1 4">
        <name>(R)-lipoate</name>
        <dbReference type="ChEBI" id="CHEBI:83088"/>
    </cofactor>
</comment>
<keyword evidence="7" id="KW-0670">Pyruvate</keyword>
<dbReference type="Pfam" id="PF00198">
    <property type="entry name" value="2-oxoacid_dh"/>
    <property type="match status" value="1"/>
</dbReference>
<evidence type="ECO:0000256" key="3">
    <source>
        <dbReference type="ARBA" id="ARBA00022823"/>
    </source>
</evidence>
<dbReference type="PANTHER" id="PTHR23151:SF90">
    <property type="entry name" value="DIHYDROLIPOYLLYSINE-RESIDUE ACETYLTRANSFERASE COMPONENT OF PYRUVATE DEHYDROGENASE COMPLEX, MITOCHONDRIAL-RELATED"/>
    <property type="match status" value="1"/>
</dbReference>
<dbReference type="EC" id="2.3.1.-" evidence="4"/>
<dbReference type="InterPro" id="IPR000089">
    <property type="entry name" value="Biotin_lipoyl"/>
</dbReference>
<evidence type="ECO:0000256" key="2">
    <source>
        <dbReference type="ARBA" id="ARBA00007317"/>
    </source>
</evidence>
<organism evidence="7 8">
    <name type="scientific">Candidatus Karelsulcia muelleri</name>
    <dbReference type="NCBI Taxonomy" id="336810"/>
    <lineage>
        <taxon>Bacteria</taxon>
        <taxon>Pseudomonadati</taxon>
        <taxon>Bacteroidota</taxon>
        <taxon>Flavobacteriia</taxon>
        <taxon>Flavobacteriales</taxon>
        <taxon>Candidatus Karelsulcia</taxon>
    </lineage>
</organism>
<dbReference type="InterPro" id="IPR045257">
    <property type="entry name" value="E2/Pdx1"/>
</dbReference>
<dbReference type="GO" id="GO:0006086">
    <property type="term" value="P:pyruvate decarboxylation to acetyl-CoA"/>
    <property type="evidence" value="ECO:0007669"/>
    <property type="project" value="InterPro"/>
</dbReference>
<accession>A0A346E0Y1</accession>
<dbReference type="SUPFAM" id="SSF52777">
    <property type="entry name" value="CoA-dependent acyltransferases"/>
    <property type="match status" value="1"/>
</dbReference>
<dbReference type="EMBL" id="CP028359">
    <property type="protein sequence ID" value="AXN02636.1"/>
    <property type="molecule type" value="Genomic_DNA"/>
</dbReference>
<sequence>MLFSKKQMAEIIYMPRLSDTMKEGTIVKWYKQVGEKVSSGEILAEIETDKAIQEFESEFNATLLYRGVNEGETAKLNDLLCILGKQNEKIEYLIKKKYNKENSIKSDKQLAAKQIVNKDMNHIKEKQGLISPLAKKIALEERINLKDIKGSGPQNRIVKKDILTIIKKKAKKIKPISNIRKIIIDRLSKSKKISPHYYLFIELPADNLMKFKKYINKIYNSKISFNDLIVKATALSLKKNQEINSSFNKERIIYHKDINIGIAVYYPEGLIVPVINSVDKKSVIKISQELKEKVEKSRNKNNSPKDLVGSTFTISNLGMFGIDFFTSIINQPNSSILSVGSIQRKPIIEKNKIKIGNTITFTLACDHRIIDGAVGSAFLLTLKEYLLEPMKILC</sequence>
<dbReference type="InterPro" id="IPR011053">
    <property type="entry name" value="Single_hybrid_motif"/>
</dbReference>
<name>A0A346E0Y1_9FLAO</name>
<dbReference type="Pfam" id="PF02817">
    <property type="entry name" value="E3_binding"/>
    <property type="match status" value="1"/>
</dbReference>
<evidence type="ECO:0000256" key="1">
    <source>
        <dbReference type="ARBA" id="ARBA00001938"/>
    </source>
</evidence>
<dbReference type="Proteomes" id="UP000257017">
    <property type="component" value="Chromosome"/>
</dbReference>
<reference evidence="7 8" key="1">
    <citation type="submission" date="2018-03" db="EMBL/GenBank/DDBJ databases">
        <title>A parallel universe: an anciently diverged bacterial symbiosis in a Hawaiian planthopper (Hemiptera: Cixiidae) reveals rearranged nutritional responsibilities.</title>
        <authorList>
            <person name="Bennett G."/>
            <person name="Mao M."/>
        </authorList>
    </citation>
    <scope>NUCLEOTIDE SEQUENCE [LARGE SCALE GENOMIC DNA]</scope>
    <source>
        <strain evidence="7 8">OLIH</strain>
    </source>
</reference>
<keyword evidence="3 4" id="KW-0450">Lipoyl</keyword>
<evidence type="ECO:0000259" key="6">
    <source>
        <dbReference type="PROSITE" id="PS51826"/>
    </source>
</evidence>
<dbReference type="CDD" id="cd06849">
    <property type="entry name" value="lipoyl_domain"/>
    <property type="match status" value="1"/>
</dbReference>
<dbReference type="PROSITE" id="PS51826">
    <property type="entry name" value="PSBD"/>
    <property type="match status" value="1"/>
</dbReference>
<dbReference type="InterPro" id="IPR023213">
    <property type="entry name" value="CAT-like_dom_sf"/>
</dbReference>
<dbReference type="Pfam" id="PF00364">
    <property type="entry name" value="Biotin_lipoyl"/>
    <property type="match status" value="1"/>
</dbReference>
<feature type="domain" description="Peripheral subunit-binding (PSBD)" evidence="6">
    <location>
        <begin position="129"/>
        <end position="166"/>
    </location>
</feature>
<evidence type="ECO:0000313" key="8">
    <source>
        <dbReference type="Proteomes" id="UP000257017"/>
    </source>
</evidence>
<dbReference type="SUPFAM" id="SSF51230">
    <property type="entry name" value="Single hybrid motif"/>
    <property type="match status" value="1"/>
</dbReference>
<dbReference type="InterPro" id="IPR001078">
    <property type="entry name" value="2-oxoacid_DH_actylTfrase"/>
</dbReference>
<evidence type="ECO:0000256" key="4">
    <source>
        <dbReference type="RuleBase" id="RU003423"/>
    </source>
</evidence>